<keyword evidence="3" id="KW-1185">Reference proteome</keyword>
<dbReference type="Proteomes" id="UP001050808">
    <property type="component" value="Unassembled WGS sequence"/>
</dbReference>
<proteinExistence type="predicted"/>
<comment type="caution">
    <text evidence="2">The sequence shown here is derived from an EMBL/GenBank/DDBJ whole genome shotgun (WGS) entry which is preliminary data.</text>
</comment>
<dbReference type="EMBL" id="BNDY01000017">
    <property type="protein sequence ID" value="GHI41090.1"/>
    <property type="molecule type" value="Genomic_DNA"/>
</dbReference>
<name>A0ABQ3QUZ4_9ACTN</name>
<evidence type="ECO:0000313" key="3">
    <source>
        <dbReference type="Proteomes" id="UP001050808"/>
    </source>
</evidence>
<accession>A0ABQ3QUZ4</accession>
<protein>
    <submittedName>
        <fullName evidence="2">Uncharacterized protein</fullName>
    </submittedName>
</protein>
<sequence>MLGHSKRSGGGEGQKATYLSRVREVYQLGRREGLSLQRQKLKQGAAPSLSSPTKDECAERLSGLGQQEKTVGDQASFVSACSEFPTPGTPGYEQAVAEANGTSATP</sequence>
<gene>
    <name evidence="2" type="ORF">Sviol_54980</name>
</gene>
<feature type="region of interest" description="Disordered" evidence="1">
    <location>
        <begin position="85"/>
        <end position="106"/>
    </location>
</feature>
<reference evidence="2" key="1">
    <citation type="submission" date="2024-05" db="EMBL/GenBank/DDBJ databases">
        <title>Whole genome shotgun sequence of Streptomyces violascens NBRC 12920.</title>
        <authorList>
            <person name="Komaki H."/>
            <person name="Tamura T."/>
        </authorList>
    </citation>
    <scope>NUCLEOTIDE SEQUENCE</scope>
    <source>
        <strain evidence="2">NBRC 12920</strain>
    </source>
</reference>
<evidence type="ECO:0000313" key="2">
    <source>
        <dbReference type="EMBL" id="GHI41090.1"/>
    </source>
</evidence>
<organism evidence="2 3">
    <name type="scientific">Streptomyces violascens</name>
    <dbReference type="NCBI Taxonomy" id="67381"/>
    <lineage>
        <taxon>Bacteria</taxon>
        <taxon>Bacillati</taxon>
        <taxon>Actinomycetota</taxon>
        <taxon>Actinomycetes</taxon>
        <taxon>Kitasatosporales</taxon>
        <taxon>Streptomycetaceae</taxon>
        <taxon>Streptomyces</taxon>
    </lineage>
</organism>
<feature type="region of interest" description="Disordered" evidence="1">
    <location>
        <begin position="36"/>
        <end position="55"/>
    </location>
</feature>
<evidence type="ECO:0000256" key="1">
    <source>
        <dbReference type="SAM" id="MobiDB-lite"/>
    </source>
</evidence>